<keyword evidence="6" id="KW-1185">Reference proteome</keyword>
<reference evidence="5" key="1">
    <citation type="submission" date="2025-08" db="UniProtKB">
        <authorList>
            <consortium name="Ensembl"/>
        </authorList>
    </citation>
    <scope>IDENTIFICATION</scope>
</reference>
<dbReference type="SUPFAM" id="SSF102462">
    <property type="entry name" value="Peptidyl-tRNA hydrolase II"/>
    <property type="match status" value="1"/>
</dbReference>
<dbReference type="Ensembl" id="ENSNVIT00000018365.1">
    <property type="protein sequence ID" value="ENSNVIP00000015731.1"/>
    <property type="gene ID" value="ENSNVIG00000012352.1"/>
</dbReference>
<evidence type="ECO:0000256" key="2">
    <source>
        <dbReference type="ARBA" id="ARBA00022801"/>
    </source>
</evidence>
<feature type="region of interest" description="Disordered" evidence="4">
    <location>
        <begin position="105"/>
        <end position="147"/>
    </location>
</feature>
<dbReference type="InterPro" id="IPR002833">
    <property type="entry name" value="PTH2"/>
</dbReference>
<protein>
    <recommendedName>
        <fullName evidence="1">peptidyl-tRNA hydrolase</fullName>
        <ecNumber evidence="1">3.1.1.29</ecNumber>
    </recommendedName>
</protein>
<evidence type="ECO:0000313" key="5">
    <source>
        <dbReference type="Ensembl" id="ENSNVIP00000015731.1"/>
    </source>
</evidence>
<dbReference type="GO" id="GO:0004045">
    <property type="term" value="F:peptidyl-tRNA hydrolase activity"/>
    <property type="evidence" value="ECO:0007669"/>
    <property type="project" value="UniProtKB-EC"/>
</dbReference>
<evidence type="ECO:0000256" key="3">
    <source>
        <dbReference type="ARBA" id="ARBA00048707"/>
    </source>
</evidence>
<keyword evidence="2" id="KW-0378">Hydrolase</keyword>
<dbReference type="Proteomes" id="UP000694425">
    <property type="component" value="Unplaced"/>
</dbReference>
<dbReference type="PANTHER" id="PTHR46194">
    <property type="entry name" value="PEPTIDYL-TRNA HYDROLASE PTRHD1-RELATED"/>
    <property type="match status" value="1"/>
</dbReference>
<evidence type="ECO:0000256" key="4">
    <source>
        <dbReference type="SAM" id="MobiDB-lite"/>
    </source>
</evidence>
<sequence length="285" mass="32023">IPPLDLPSFAHSISSDFHRRPCEAGQASGNRHPDFLAGKRKKARKSHLFTAGRAQVRNAPSASGHLPAPEHAVIRSRSAFHPSHGPVRHQVLRLLLPPLLSLRQDEDEEFPPSTPSKNQTSRTQGALRRRRTKTWLPSGPLPHPGMHRGVGPAFRWARKMASSGPEPQILVQYLVLRKDLSQAPFSWPAGALVAQACHAATAALHIHRDHPHTAAYLQDLGRMRKVVLEAADERTLKDLAETLQQKNIDHMLWLEQPENIATCIALRPYPKEEVNQYLKKYRLFK</sequence>
<dbReference type="Gene3D" id="3.40.1490.10">
    <property type="entry name" value="Bit1"/>
    <property type="match status" value="1"/>
</dbReference>
<proteinExistence type="predicted"/>
<accession>A0A8C7B3X9</accession>
<evidence type="ECO:0000313" key="6">
    <source>
        <dbReference type="Proteomes" id="UP000694425"/>
    </source>
</evidence>
<organism evidence="5 6">
    <name type="scientific">Neovison vison</name>
    <name type="common">American mink</name>
    <name type="synonym">Mustela vison</name>
    <dbReference type="NCBI Taxonomy" id="452646"/>
    <lineage>
        <taxon>Eukaryota</taxon>
        <taxon>Metazoa</taxon>
        <taxon>Chordata</taxon>
        <taxon>Craniata</taxon>
        <taxon>Vertebrata</taxon>
        <taxon>Euteleostomi</taxon>
        <taxon>Mammalia</taxon>
        <taxon>Eutheria</taxon>
        <taxon>Laurasiatheria</taxon>
        <taxon>Carnivora</taxon>
        <taxon>Caniformia</taxon>
        <taxon>Musteloidea</taxon>
        <taxon>Mustelidae</taxon>
        <taxon>Mustelinae</taxon>
        <taxon>Neogale</taxon>
    </lineage>
</organism>
<name>A0A8C7B3X9_NEOVI</name>
<dbReference type="Pfam" id="PF01981">
    <property type="entry name" value="PTH2"/>
    <property type="match status" value="1"/>
</dbReference>
<comment type="catalytic activity">
    <reaction evidence="3">
        <text>an N-acyl-L-alpha-aminoacyl-tRNA + H2O = an N-acyl-L-amino acid + a tRNA + H(+)</text>
        <dbReference type="Rhea" id="RHEA:54448"/>
        <dbReference type="Rhea" id="RHEA-COMP:10123"/>
        <dbReference type="Rhea" id="RHEA-COMP:13883"/>
        <dbReference type="ChEBI" id="CHEBI:15377"/>
        <dbReference type="ChEBI" id="CHEBI:15378"/>
        <dbReference type="ChEBI" id="CHEBI:59874"/>
        <dbReference type="ChEBI" id="CHEBI:78442"/>
        <dbReference type="ChEBI" id="CHEBI:138191"/>
        <dbReference type="EC" id="3.1.1.29"/>
    </reaction>
</comment>
<dbReference type="GeneTree" id="ENSGT00500000044959"/>
<dbReference type="EC" id="3.1.1.29" evidence="1"/>
<feature type="compositionally biased region" description="Polar residues" evidence="4">
    <location>
        <begin position="115"/>
        <end position="124"/>
    </location>
</feature>
<evidence type="ECO:0000256" key="1">
    <source>
        <dbReference type="ARBA" id="ARBA00013260"/>
    </source>
</evidence>
<dbReference type="PANTHER" id="PTHR46194:SF1">
    <property type="entry name" value="PEPTIDYL-TRNA HYDROLASE PTRHD1-RELATED"/>
    <property type="match status" value="1"/>
</dbReference>
<dbReference type="InterPro" id="IPR023476">
    <property type="entry name" value="Pep_tRNA_hydro_II_dom_sf"/>
</dbReference>
<dbReference type="AlphaFoldDB" id="A0A8C7B3X9"/>
<reference evidence="5" key="2">
    <citation type="submission" date="2025-09" db="UniProtKB">
        <authorList>
            <consortium name="Ensembl"/>
        </authorList>
    </citation>
    <scope>IDENTIFICATION</scope>
</reference>
<dbReference type="InterPro" id="IPR042237">
    <property type="entry name" value="PTRHD1"/>
</dbReference>